<dbReference type="InterPro" id="IPR032710">
    <property type="entry name" value="NTF2-like_dom_sf"/>
</dbReference>
<evidence type="ECO:0000259" key="1">
    <source>
        <dbReference type="Pfam" id="PF12680"/>
    </source>
</evidence>
<sequence length="139" mass="15396">MTKEEKRDQLVEIGKQYVELYNTNIEKMARELYAPDFEVVGPGVGALRGADTFIRVEKAILAQAPKRQMRLERIVADADTDTVVVEGVNVNSEKGTGDHHFLAVLICRDGKIVQDRTYVNHPAAFGYAYEATGTNAPEA</sequence>
<proteinExistence type="predicted"/>
<dbReference type="Gene3D" id="3.10.450.50">
    <property type="match status" value="1"/>
</dbReference>
<evidence type="ECO:0000313" key="2">
    <source>
        <dbReference type="EMBL" id="GAF92473.1"/>
    </source>
</evidence>
<dbReference type="InterPro" id="IPR037401">
    <property type="entry name" value="SnoaL-like"/>
</dbReference>
<dbReference type="AlphaFoldDB" id="X0TG20"/>
<dbReference type="SUPFAM" id="SSF54427">
    <property type="entry name" value="NTF2-like"/>
    <property type="match status" value="1"/>
</dbReference>
<name>X0TG20_9ZZZZ</name>
<gene>
    <name evidence="2" type="ORF">S01H1_22854</name>
</gene>
<feature type="domain" description="SnoaL-like" evidence="1">
    <location>
        <begin position="16"/>
        <end position="114"/>
    </location>
</feature>
<organism evidence="2">
    <name type="scientific">marine sediment metagenome</name>
    <dbReference type="NCBI Taxonomy" id="412755"/>
    <lineage>
        <taxon>unclassified sequences</taxon>
        <taxon>metagenomes</taxon>
        <taxon>ecological metagenomes</taxon>
    </lineage>
</organism>
<accession>X0TG20</accession>
<reference evidence="2" key="1">
    <citation type="journal article" date="2014" name="Front. Microbiol.">
        <title>High frequency of phylogenetically diverse reductive dehalogenase-homologous genes in deep subseafloor sedimentary metagenomes.</title>
        <authorList>
            <person name="Kawai M."/>
            <person name="Futagami T."/>
            <person name="Toyoda A."/>
            <person name="Takaki Y."/>
            <person name="Nishi S."/>
            <person name="Hori S."/>
            <person name="Arai W."/>
            <person name="Tsubouchi T."/>
            <person name="Morono Y."/>
            <person name="Uchiyama I."/>
            <person name="Ito T."/>
            <person name="Fujiyama A."/>
            <person name="Inagaki F."/>
            <person name="Takami H."/>
        </authorList>
    </citation>
    <scope>NUCLEOTIDE SEQUENCE</scope>
    <source>
        <strain evidence="2">Expedition CK06-06</strain>
    </source>
</reference>
<dbReference type="EMBL" id="BARS01013009">
    <property type="protein sequence ID" value="GAF92473.1"/>
    <property type="molecule type" value="Genomic_DNA"/>
</dbReference>
<protein>
    <recommendedName>
        <fullName evidence="1">SnoaL-like domain-containing protein</fullName>
    </recommendedName>
</protein>
<dbReference type="Pfam" id="PF12680">
    <property type="entry name" value="SnoaL_2"/>
    <property type="match status" value="1"/>
</dbReference>
<comment type="caution">
    <text evidence="2">The sequence shown here is derived from an EMBL/GenBank/DDBJ whole genome shotgun (WGS) entry which is preliminary data.</text>
</comment>